<dbReference type="InterPro" id="IPR009057">
    <property type="entry name" value="Homeodomain-like_sf"/>
</dbReference>
<dbReference type="KEGG" id="gca:Galf_0732"/>
<dbReference type="KEGG" id="gca:Galf_1804"/>
<dbReference type="SUPFAM" id="SSF46689">
    <property type="entry name" value="Homeodomain-like"/>
    <property type="match status" value="1"/>
</dbReference>
<evidence type="ECO:0000313" key="4">
    <source>
        <dbReference type="Proteomes" id="UP000001235"/>
    </source>
</evidence>
<dbReference type="RefSeq" id="WP_013292711.1">
    <property type="nucleotide sequence ID" value="NC_014394.1"/>
</dbReference>
<dbReference type="Proteomes" id="UP000001235">
    <property type="component" value="Chromosome"/>
</dbReference>
<evidence type="ECO:0000313" key="3">
    <source>
        <dbReference type="EMBL" id="ADL56411.1"/>
    </source>
</evidence>
<gene>
    <name evidence="1" type="ordered locus">Galf_0732</name>
    <name evidence="2" type="ordered locus">Galf_1804</name>
    <name evidence="3" type="ordered locus">Galf_2411</name>
</gene>
<dbReference type="STRING" id="395494.Galf_0732"/>
<reference evidence="1 4" key="1">
    <citation type="submission" date="2010-08" db="EMBL/GenBank/DDBJ databases">
        <title>Complete sequence of Gallionella capsiferriformans ES-2.</title>
        <authorList>
            <consortium name="US DOE Joint Genome Institute"/>
            <person name="Lucas S."/>
            <person name="Copeland A."/>
            <person name="Lapidus A."/>
            <person name="Cheng J.-F."/>
            <person name="Bruce D."/>
            <person name="Goodwin L."/>
            <person name="Pitluck S."/>
            <person name="Chertkov O."/>
            <person name="Davenport K.W."/>
            <person name="Detter J.C."/>
            <person name="Han C."/>
            <person name="Tapia R."/>
            <person name="Land M."/>
            <person name="Hauser L."/>
            <person name="Chang Y.-J."/>
            <person name="Jeffries C."/>
            <person name="Kyrpides N."/>
            <person name="Ivanova N."/>
            <person name="Mikhailova N."/>
            <person name="Shelobolina E.S."/>
            <person name="Picardal F."/>
            <person name="Roden E."/>
            <person name="Emerson D."/>
            <person name="Woyke T."/>
        </authorList>
    </citation>
    <scope>NUCLEOTIDE SEQUENCE [LARGE SCALE GENOMIC DNA]</scope>
    <source>
        <strain evidence="1 4">ES-2</strain>
    </source>
</reference>
<evidence type="ECO:0000313" key="2">
    <source>
        <dbReference type="EMBL" id="ADL55814.1"/>
    </source>
</evidence>
<dbReference type="GO" id="GO:0004803">
    <property type="term" value="F:transposase activity"/>
    <property type="evidence" value="ECO:0007669"/>
    <property type="project" value="InterPro"/>
</dbReference>
<dbReference type="eggNOG" id="COG2963">
    <property type="taxonomic scope" value="Bacteria"/>
</dbReference>
<dbReference type="InterPro" id="IPR002514">
    <property type="entry name" value="Transposase_8"/>
</dbReference>
<name>D9SDL3_GALCS</name>
<dbReference type="HOGENOM" id="CLU_113764_6_1_4"/>
<dbReference type="EMBL" id="CP002159">
    <property type="protein sequence ID" value="ADL54770.1"/>
    <property type="molecule type" value="Genomic_DNA"/>
</dbReference>
<dbReference type="AlphaFoldDB" id="D9SDL3"/>
<protein>
    <submittedName>
        <fullName evidence="1">Transposase IS3/IS911 family protein</fullName>
    </submittedName>
</protein>
<dbReference type="Pfam" id="PF01527">
    <property type="entry name" value="HTH_Tnp_1"/>
    <property type="match status" value="1"/>
</dbReference>
<sequence>MSTTNPAPRRRTYTTEFRQGLVAQCQPGVSVSRIALAHGINTNLLRKWIDRYRNQLPASVSAEPSKLVAVQVELPVKAQTEAACTEPIEISLTKRTTHINIRWPGNQAQACATWLSAWLK</sequence>
<dbReference type="EMBL" id="CP002159">
    <property type="protein sequence ID" value="ADL55814.1"/>
    <property type="molecule type" value="Genomic_DNA"/>
</dbReference>
<proteinExistence type="predicted"/>
<accession>D9SDL3</accession>
<dbReference type="EMBL" id="CP002159">
    <property type="protein sequence ID" value="ADL56411.1"/>
    <property type="molecule type" value="Genomic_DNA"/>
</dbReference>
<evidence type="ECO:0000313" key="1">
    <source>
        <dbReference type="EMBL" id="ADL54770.1"/>
    </source>
</evidence>
<dbReference type="GO" id="GO:0003677">
    <property type="term" value="F:DNA binding"/>
    <property type="evidence" value="ECO:0007669"/>
    <property type="project" value="InterPro"/>
</dbReference>
<organism evidence="1 4">
    <name type="scientific">Gallionella capsiferriformans (strain ES-2)</name>
    <name type="common">Gallionella ferruginea capsiferriformans (strain ES-2)</name>
    <dbReference type="NCBI Taxonomy" id="395494"/>
    <lineage>
        <taxon>Bacteria</taxon>
        <taxon>Pseudomonadati</taxon>
        <taxon>Pseudomonadota</taxon>
        <taxon>Betaproteobacteria</taxon>
        <taxon>Nitrosomonadales</taxon>
        <taxon>Gallionellaceae</taxon>
        <taxon>Gallionella</taxon>
    </lineage>
</organism>
<dbReference type="NCBIfam" id="NF047595">
    <property type="entry name" value="IS66_ISRel24_TnpA"/>
    <property type="match status" value="1"/>
</dbReference>
<dbReference type="OrthoDB" id="9800877at2"/>
<dbReference type="KEGG" id="gca:Galf_2411"/>
<dbReference type="GO" id="GO:0006313">
    <property type="term" value="P:DNA transposition"/>
    <property type="evidence" value="ECO:0007669"/>
    <property type="project" value="InterPro"/>
</dbReference>
<keyword evidence="4" id="KW-1185">Reference proteome</keyword>